<feature type="region of interest" description="Disordered" evidence="1">
    <location>
        <begin position="198"/>
        <end position="229"/>
    </location>
</feature>
<feature type="transmembrane region" description="Helical" evidence="2">
    <location>
        <begin position="6"/>
        <end position="26"/>
    </location>
</feature>
<feature type="compositionally biased region" description="Low complexity" evidence="1">
    <location>
        <begin position="138"/>
        <end position="149"/>
    </location>
</feature>
<proteinExistence type="predicted"/>
<evidence type="ECO:0000313" key="4">
    <source>
        <dbReference type="WBParaSite" id="sdigi.contig66.g3456.t1"/>
    </source>
</evidence>
<accession>A0A915Q381</accession>
<feature type="region of interest" description="Disordered" evidence="1">
    <location>
        <begin position="36"/>
        <end position="85"/>
    </location>
</feature>
<reference evidence="4" key="1">
    <citation type="submission" date="2022-11" db="UniProtKB">
        <authorList>
            <consortium name="WormBaseParasite"/>
        </authorList>
    </citation>
    <scope>IDENTIFICATION</scope>
</reference>
<feature type="region of interest" description="Disordered" evidence="1">
    <location>
        <begin position="98"/>
        <end position="151"/>
    </location>
</feature>
<evidence type="ECO:0000313" key="3">
    <source>
        <dbReference type="Proteomes" id="UP000887581"/>
    </source>
</evidence>
<dbReference type="WBParaSite" id="sdigi.contig66.g3456.t1">
    <property type="protein sequence ID" value="sdigi.contig66.g3456.t1"/>
    <property type="gene ID" value="sdigi.contig66.g3456"/>
</dbReference>
<evidence type="ECO:0000256" key="2">
    <source>
        <dbReference type="SAM" id="Phobius"/>
    </source>
</evidence>
<feature type="compositionally biased region" description="Basic and acidic residues" evidence="1">
    <location>
        <begin position="210"/>
        <end position="220"/>
    </location>
</feature>
<name>A0A915Q381_9BILA</name>
<keyword evidence="2" id="KW-0472">Membrane</keyword>
<organism evidence="3 4">
    <name type="scientific">Setaria digitata</name>
    <dbReference type="NCBI Taxonomy" id="48799"/>
    <lineage>
        <taxon>Eukaryota</taxon>
        <taxon>Metazoa</taxon>
        <taxon>Ecdysozoa</taxon>
        <taxon>Nematoda</taxon>
        <taxon>Chromadorea</taxon>
        <taxon>Rhabditida</taxon>
        <taxon>Spirurina</taxon>
        <taxon>Spiruromorpha</taxon>
        <taxon>Filarioidea</taxon>
        <taxon>Setariidae</taxon>
        <taxon>Setaria</taxon>
    </lineage>
</organism>
<keyword evidence="2" id="KW-0812">Transmembrane</keyword>
<feature type="compositionally biased region" description="Low complexity" evidence="1">
    <location>
        <begin position="50"/>
        <end position="63"/>
    </location>
</feature>
<dbReference type="AlphaFoldDB" id="A0A915Q381"/>
<keyword evidence="2" id="KW-1133">Transmembrane helix</keyword>
<protein>
    <submittedName>
        <fullName evidence="4">Uncharacterized protein</fullName>
    </submittedName>
</protein>
<dbReference type="Proteomes" id="UP000887581">
    <property type="component" value="Unplaced"/>
</dbReference>
<evidence type="ECO:0000256" key="1">
    <source>
        <dbReference type="SAM" id="MobiDB-lite"/>
    </source>
</evidence>
<keyword evidence="3" id="KW-1185">Reference proteome</keyword>
<sequence>MFLNGVYFYSFLVITIILLIDTNNSLSVPAGLRPAKKVGDPKEQIVPGKQEQQQQQQQQQQQEQEQEQQHEEALNSRPTPKIPPNLSIRSRMMAALNASPGESNKEKNSSSDEVAFSETDNFSKPPIIFPKGHKKTTSGKAGSSGSSKGNARVIVAPPPTLGKNNYGLNTVLQTNLVDSRGRVMKNVNSVPIKVPSSAEMKNARTRHTARQVESDADKVVPIKFGSTSR</sequence>